<feature type="region of interest" description="Disordered" evidence="1">
    <location>
        <begin position="183"/>
        <end position="203"/>
    </location>
</feature>
<dbReference type="AlphaFoldDB" id="A0A0G2EZH7"/>
<gene>
    <name evidence="2" type="ORF">UCRPC4_g00732</name>
</gene>
<evidence type="ECO:0000313" key="3">
    <source>
        <dbReference type="Proteomes" id="UP000053317"/>
    </source>
</evidence>
<proteinExistence type="predicted"/>
<evidence type="ECO:0000313" key="2">
    <source>
        <dbReference type="EMBL" id="KKY27997.1"/>
    </source>
</evidence>
<reference evidence="2 3" key="1">
    <citation type="submission" date="2015-05" db="EMBL/GenBank/DDBJ databases">
        <title>Distinctive expansion of gene families associated with plant cell wall degradation and secondary metabolism in the genomes of grapevine trunk pathogens.</title>
        <authorList>
            <person name="Lawrence D.P."/>
            <person name="Travadon R."/>
            <person name="Rolshausen P.E."/>
            <person name="Baumgartner K."/>
        </authorList>
    </citation>
    <scope>NUCLEOTIDE SEQUENCE [LARGE SCALE GENOMIC DNA]</scope>
    <source>
        <strain evidence="2">UCRPC4</strain>
    </source>
</reference>
<protein>
    <submittedName>
        <fullName evidence="2">Putative nad h-dependent d-xylose reductase xyl1</fullName>
    </submittedName>
</protein>
<keyword evidence="3" id="KW-1185">Reference proteome</keyword>
<comment type="caution">
    <text evidence="2">The sequence shown here is derived from an EMBL/GenBank/DDBJ whole genome shotgun (WGS) entry which is preliminary data.</text>
</comment>
<organism evidence="2 3">
    <name type="scientific">Phaeomoniella chlamydospora</name>
    <name type="common">Phaeoacremonium chlamydosporum</name>
    <dbReference type="NCBI Taxonomy" id="158046"/>
    <lineage>
        <taxon>Eukaryota</taxon>
        <taxon>Fungi</taxon>
        <taxon>Dikarya</taxon>
        <taxon>Ascomycota</taxon>
        <taxon>Pezizomycotina</taxon>
        <taxon>Eurotiomycetes</taxon>
        <taxon>Chaetothyriomycetidae</taxon>
        <taxon>Phaeomoniellales</taxon>
        <taxon>Phaeomoniellaceae</taxon>
        <taxon>Phaeomoniella</taxon>
    </lineage>
</organism>
<name>A0A0G2EZH7_PHACM</name>
<dbReference type="EMBL" id="LCWF01000018">
    <property type="protein sequence ID" value="KKY27997.1"/>
    <property type="molecule type" value="Genomic_DNA"/>
</dbReference>
<evidence type="ECO:0000256" key="1">
    <source>
        <dbReference type="SAM" id="MobiDB-lite"/>
    </source>
</evidence>
<accession>A0A0G2EZH7</accession>
<dbReference type="OrthoDB" id="5367448at2759"/>
<sequence>MSTPLAVLLKLRPAPKNLSESRSILRTLQSRFGRVNTFIEPRHLGKSHNYIFAIFADKAAYDKALASSPISITASTQPPSLTNKTADPKTTWMTDHAKQFQCEIESSNFDHTTSVQRNPFYGPYEVARSSIAYQTIRQQDPPDRALADYQMQHRDIIYSKKKEELLKRSSFGKGGMMGLWRQVKAEATGESKPRPTEDKHTKT</sequence>
<reference evidence="2 3" key="2">
    <citation type="submission" date="2015-05" db="EMBL/GenBank/DDBJ databases">
        <authorList>
            <person name="Morales-Cruz A."/>
            <person name="Amrine K.C."/>
            <person name="Cantu D."/>
        </authorList>
    </citation>
    <scope>NUCLEOTIDE SEQUENCE [LARGE SCALE GENOMIC DNA]</scope>
    <source>
        <strain evidence="2">UCRPC4</strain>
    </source>
</reference>
<dbReference type="Proteomes" id="UP000053317">
    <property type="component" value="Unassembled WGS sequence"/>
</dbReference>